<reference evidence="3 4" key="1">
    <citation type="submission" date="2023-08" db="EMBL/GenBank/DDBJ databases">
        <title>Black Yeasts Isolated from many extreme environments.</title>
        <authorList>
            <person name="Coleine C."/>
            <person name="Stajich J.E."/>
            <person name="Selbmann L."/>
        </authorList>
    </citation>
    <scope>NUCLEOTIDE SEQUENCE [LARGE SCALE GENOMIC DNA]</scope>
    <source>
        <strain evidence="3 4">CCFEE 5935</strain>
    </source>
</reference>
<dbReference type="InterPro" id="IPR013087">
    <property type="entry name" value="Znf_C2H2_type"/>
</dbReference>
<dbReference type="GeneID" id="89926358"/>
<evidence type="ECO:0000313" key="3">
    <source>
        <dbReference type="EMBL" id="KAK5170426.1"/>
    </source>
</evidence>
<dbReference type="AlphaFoldDB" id="A0AAV9PB68"/>
<feature type="compositionally biased region" description="Polar residues" evidence="1">
    <location>
        <begin position="195"/>
        <end position="228"/>
    </location>
</feature>
<keyword evidence="4" id="KW-1185">Reference proteome</keyword>
<organism evidence="3 4">
    <name type="scientific">Saxophila tyrrhenica</name>
    <dbReference type="NCBI Taxonomy" id="1690608"/>
    <lineage>
        <taxon>Eukaryota</taxon>
        <taxon>Fungi</taxon>
        <taxon>Dikarya</taxon>
        <taxon>Ascomycota</taxon>
        <taxon>Pezizomycotina</taxon>
        <taxon>Dothideomycetes</taxon>
        <taxon>Dothideomycetidae</taxon>
        <taxon>Mycosphaerellales</taxon>
        <taxon>Extremaceae</taxon>
        <taxon>Saxophila</taxon>
    </lineage>
</organism>
<comment type="caution">
    <text evidence="3">The sequence shown here is derived from an EMBL/GenBank/DDBJ whole genome shotgun (WGS) entry which is preliminary data.</text>
</comment>
<feature type="region of interest" description="Disordered" evidence="1">
    <location>
        <begin position="1"/>
        <end position="25"/>
    </location>
</feature>
<dbReference type="Pfam" id="PF26177">
    <property type="entry name" value="zf_C2H2_17_1st"/>
    <property type="match status" value="1"/>
</dbReference>
<feature type="region of interest" description="Disordered" evidence="1">
    <location>
        <begin position="521"/>
        <end position="630"/>
    </location>
</feature>
<proteinExistence type="predicted"/>
<accession>A0AAV9PB68</accession>
<dbReference type="Proteomes" id="UP001337655">
    <property type="component" value="Unassembled WGS sequence"/>
</dbReference>
<feature type="region of interest" description="Disordered" evidence="1">
    <location>
        <begin position="145"/>
        <end position="228"/>
    </location>
</feature>
<feature type="domain" description="C2H2-type" evidence="2">
    <location>
        <begin position="478"/>
        <end position="508"/>
    </location>
</feature>
<dbReference type="InterPro" id="IPR059009">
    <property type="entry name" value="Znf_C2H2_17_1st"/>
</dbReference>
<dbReference type="Pfam" id="PF26176">
    <property type="entry name" value="zf_C2H2_17_2"/>
    <property type="match status" value="1"/>
</dbReference>
<evidence type="ECO:0000313" key="4">
    <source>
        <dbReference type="Proteomes" id="UP001337655"/>
    </source>
</evidence>
<gene>
    <name evidence="3" type="ORF">LTR77_005014</name>
</gene>
<dbReference type="InterPro" id="IPR059095">
    <property type="entry name" value="Znf_C2H2_17_2nd"/>
</dbReference>
<protein>
    <recommendedName>
        <fullName evidence="2">C2H2-type domain-containing protein</fullName>
    </recommendedName>
</protein>
<feature type="compositionally biased region" description="Polar residues" evidence="1">
    <location>
        <begin position="173"/>
        <end position="187"/>
    </location>
</feature>
<dbReference type="RefSeq" id="XP_064659624.1">
    <property type="nucleotide sequence ID" value="XM_064802263.1"/>
</dbReference>
<feature type="compositionally biased region" description="Low complexity" evidence="1">
    <location>
        <begin position="338"/>
        <end position="348"/>
    </location>
</feature>
<dbReference type="EMBL" id="JAVRRT010000007">
    <property type="protein sequence ID" value="KAK5170426.1"/>
    <property type="molecule type" value="Genomic_DNA"/>
</dbReference>
<evidence type="ECO:0000256" key="1">
    <source>
        <dbReference type="SAM" id="MobiDB-lite"/>
    </source>
</evidence>
<sequence length="630" mass="67750">MSLSSPGQERSATAQTLDYKWPDHGSPATAQGHFAMDHAGLNVSTGSVDTGLYPALSYESQTSYSHPPMSQAEPFTFPPAAQFTFTAEPSRSPYVPDNYISPGVSPSASVYGPPPAYGQVGLTLDYTGSFAPGVYAGPQPPVTFQPVGQAGYPQRTESYPQTLPMRPLLPRTEGTTATSPQHTQAPASVSRPFVQGSQQAHNVVSSPQHGSQWYPNSTRGPTHATSLPPQGSNAVYPAPGQVPTSYPVQPSMVTYSQPVACVNPEPYGASTDFGDLFDLGSVDTSSSSGMSRSGSDCSSCESCNTDEDGSYMPGSALSYPTPASMSGSYQAVLPQPEGQSQSGSQYAGGVAQSPLVDITNQAASTERDECRYRTDPLYARGPYADGMYRCPFAEKDPSCGHQPTKLKCNYEYEPTRPSTPVDQRTDLTVPRSKFIDSHLKPFICKAGQCENQKFSSTACLLRHEREAHGLHGHGDKPYTCLYAGCERSNEGSGFPRRYNLIDHMKRVHGYVAETATVVGSNDLEGETSSQRKAGNRKRKCAAHPSADPEAQRKLASVSSPARPKLVPHGHSRPIARGVQPSRDHPGSQPMERSHRSYPGSSQMSYPATMHPGYMTQGHAPELRRLSVRRG</sequence>
<feature type="region of interest" description="Disordered" evidence="1">
    <location>
        <begin position="311"/>
        <end position="348"/>
    </location>
</feature>
<feature type="domain" description="C2H2-type" evidence="2">
    <location>
        <begin position="442"/>
        <end position="468"/>
    </location>
</feature>
<feature type="compositionally biased region" description="Polar residues" evidence="1">
    <location>
        <begin position="1"/>
        <end position="16"/>
    </location>
</feature>
<dbReference type="Gene3D" id="3.30.160.60">
    <property type="entry name" value="Classic Zinc Finger"/>
    <property type="match status" value="1"/>
</dbReference>
<name>A0AAV9PB68_9PEZI</name>
<dbReference type="SMART" id="SM00355">
    <property type="entry name" value="ZnF_C2H2"/>
    <property type="match status" value="2"/>
</dbReference>
<evidence type="ECO:0000259" key="2">
    <source>
        <dbReference type="SMART" id="SM00355"/>
    </source>
</evidence>